<dbReference type="InterPro" id="IPR011009">
    <property type="entry name" value="Kinase-like_dom_sf"/>
</dbReference>
<keyword evidence="2" id="KW-0418">Kinase</keyword>
<dbReference type="InterPro" id="IPR002575">
    <property type="entry name" value="Aminoglycoside_PTrfase"/>
</dbReference>
<organism evidence="2">
    <name type="scientific">uncultured Sulfurovum sp</name>
    <dbReference type="NCBI Taxonomy" id="269237"/>
    <lineage>
        <taxon>Bacteria</taxon>
        <taxon>Pseudomonadati</taxon>
        <taxon>Campylobacterota</taxon>
        <taxon>Epsilonproteobacteria</taxon>
        <taxon>Campylobacterales</taxon>
        <taxon>Sulfurovaceae</taxon>
        <taxon>Sulfurovum</taxon>
        <taxon>environmental samples</taxon>
    </lineage>
</organism>
<protein>
    <submittedName>
        <fullName evidence="2">COG3178: Predicted phosphotransferase related to Ser/Thr protein kinases</fullName>
    </submittedName>
</protein>
<proteinExistence type="predicted"/>
<dbReference type="Gene3D" id="3.90.1200.10">
    <property type="match status" value="1"/>
</dbReference>
<feature type="domain" description="Aminoglycoside phosphotransferase" evidence="1">
    <location>
        <begin position="19"/>
        <end position="236"/>
    </location>
</feature>
<evidence type="ECO:0000259" key="1">
    <source>
        <dbReference type="Pfam" id="PF01636"/>
    </source>
</evidence>
<accession>A0A6S6TYS9</accession>
<gene>
    <name evidence="2" type="ORF">HELGO_WM727</name>
</gene>
<evidence type="ECO:0000313" key="2">
    <source>
        <dbReference type="EMBL" id="CAA6821940.1"/>
    </source>
</evidence>
<reference evidence="2" key="1">
    <citation type="submission" date="2020-01" db="EMBL/GenBank/DDBJ databases">
        <authorList>
            <person name="Meier V. D."/>
            <person name="Meier V D."/>
        </authorList>
    </citation>
    <scope>NUCLEOTIDE SEQUENCE</scope>
    <source>
        <strain evidence="2">HLG_WM_MAG_01</strain>
    </source>
</reference>
<name>A0A6S6TYS9_9BACT</name>
<dbReference type="AlphaFoldDB" id="A0A6S6TYS9"/>
<dbReference type="EMBL" id="CACVAS010000117">
    <property type="protein sequence ID" value="CAA6821940.1"/>
    <property type="molecule type" value="Genomic_DNA"/>
</dbReference>
<dbReference type="Gene3D" id="3.30.200.20">
    <property type="entry name" value="Phosphorylase Kinase, domain 1"/>
    <property type="match status" value="1"/>
</dbReference>
<dbReference type="SUPFAM" id="SSF56112">
    <property type="entry name" value="Protein kinase-like (PK-like)"/>
    <property type="match status" value="1"/>
</dbReference>
<sequence length="326" mass="37846">MHNELKGWLEWLGMEEPKLTTLHGDASTRSYYRLENHNGGIVMDASENKESVPIFIGMSMRLNDAKVRIPKIKSFELHKGFMFLEDIGSTHLLDKCVEGSDARPYYDKAIKTLVQMQNTPSQGLEPYDEAFLLQEMNLMTQWYLKEYLGTTLECVEGRILLESFSRICKEVLSQPQETFVHRDYHSRNLMIDEQEEVVVIDFQDAREGGLTYDLVSLLRDAYIQLDDRELRRLIALFKELKGVDVDDETFIRWFDFTGIQRHIKILGIFARLALRDGKTEYLKDIPMTLKYILNVGSKYSELDGLIHLLKSDNGKFKDAPIELSLF</sequence>
<keyword evidence="2" id="KW-0808">Transferase</keyword>
<dbReference type="Pfam" id="PF01636">
    <property type="entry name" value="APH"/>
    <property type="match status" value="1"/>
</dbReference>
<dbReference type="GO" id="GO:0016301">
    <property type="term" value="F:kinase activity"/>
    <property type="evidence" value="ECO:0007669"/>
    <property type="project" value="UniProtKB-KW"/>
</dbReference>